<reference evidence="1 2" key="1">
    <citation type="submission" date="2024-05" db="EMBL/GenBank/DDBJ databases">
        <title>Haplotype-resolved chromosome-level genome assembly of Huyou (Citrus changshanensis).</title>
        <authorList>
            <person name="Miao C."/>
            <person name="Chen W."/>
            <person name="Wu Y."/>
            <person name="Wang L."/>
            <person name="Zhao S."/>
            <person name="Grierson D."/>
            <person name="Xu C."/>
            <person name="Chen K."/>
        </authorList>
    </citation>
    <scope>NUCLEOTIDE SEQUENCE [LARGE SCALE GENOMIC DNA]</scope>
    <source>
        <strain evidence="1">01-14</strain>
        <tissue evidence="1">Leaf</tissue>
    </source>
</reference>
<sequence length="97" mass="11185">MFREMFPQLIHEIVATLDGFSFVPRLSLCSASLALACCRFQVVVPCYGDIQQLRDLIKFPSIAISDAALWRAATFTMIYYVWMSRNKLLFDNESWPV</sequence>
<evidence type="ECO:0000313" key="1">
    <source>
        <dbReference type="EMBL" id="KAK9214099.1"/>
    </source>
</evidence>
<gene>
    <name evidence="1" type="ORF">WN944_006087</name>
</gene>
<evidence type="ECO:0000313" key="2">
    <source>
        <dbReference type="Proteomes" id="UP001428341"/>
    </source>
</evidence>
<dbReference type="Proteomes" id="UP001428341">
    <property type="component" value="Unassembled WGS sequence"/>
</dbReference>
<accession>A0AAP0MIK6</accession>
<protein>
    <submittedName>
        <fullName evidence="1">Uncharacterized protein</fullName>
    </submittedName>
</protein>
<dbReference type="EMBL" id="JBCGBO010000003">
    <property type="protein sequence ID" value="KAK9214099.1"/>
    <property type="molecule type" value="Genomic_DNA"/>
</dbReference>
<name>A0AAP0MIK6_9ROSI</name>
<keyword evidence="2" id="KW-1185">Reference proteome</keyword>
<dbReference type="AlphaFoldDB" id="A0AAP0MIK6"/>
<proteinExistence type="predicted"/>
<organism evidence="1 2">
    <name type="scientific">Citrus x changshan-huyou</name>
    <dbReference type="NCBI Taxonomy" id="2935761"/>
    <lineage>
        <taxon>Eukaryota</taxon>
        <taxon>Viridiplantae</taxon>
        <taxon>Streptophyta</taxon>
        <taxon>Embryophyta</taxon>
        <taxon>Tracheophyta</taxon>
        <taxon>Spermatophyta</taxon>
        <taxon>Magnoliopsida</taxon>
        <taxon>eudicotyledons</taxon>
        <taxon>Gunneridae</taxon>
        <taxon>Pentapetalae</taxon>
        <taxon>rosids</taxon>
        <taxon>malvids</taxon>
        <taxon>Sapindales</taxon>
        <taxon>Rutaceae</taxon>
        <taxon>Aurantioideae</taxon>
        <taxon>Citrus</taxon>
    </lineage>
</organism>
<comment type="caution">
    <text evidence="1">The sequence shown here is derived from an EMBL/GenBank/DDBJ whole genome shotgun (WGS) entry which is preliminary data.</text>
</comment>